<dbReference type="SUPFAM" id="SSF57756">
    <property type="entry name" value="Retrovirus zinc finger-like domains"/>
    <property type="match status" value="1"/>
</dbReference>
<keyword evidence="5" id="KW-1185">Reference proteome</keyword>
<dbReference type="InterPro" id="IPR043502">
    <property type="entry name" value="DNA/RNA_pol_sf"/>
</dbReference>
<comment type="caution">
    <text evidence="4">The sequence shown here is derived from an EMBL/GenBank/DDBJ whole genome shotgun (WGS) entry which is preliminary data.</text>
</comment>
<keyword evidence="1" id="KW-0863">Zinc-finger</keyword>
<evidence type="ECO:0000313" key="5">
    <source>
        <dbReference type="Proteomes" id="UP001054837"/>
    </source>
</evidence>
<name>A0AAV4WX83_9ARAC</name>
<dbReference type="CDD" id="cd01647">
    <property type="entry name" value="RT_LTR"/>
    <property type="match status" value="1"/>
</dbReference>
<dbReference type="PROSITE" id="PS50878">
    <property type="entry name" value="RT_POL"/>
    <property type="match status" value="1"/>
</dbReference>
<dbReference type="InterPro" id="IPR000477">
    <property type="entry name" value="RT_dom"/>
</dbReference>
<protein>
    <submittedName>
        <fullName evidence="4">Retrovirus-related Pol polyprotein from transposon 17.6</fullName>
    </submittedName>
</protein>
<dbReference type="SMART" id="SM00343">
    <property type="entry name" value="ZnF_C2HC"/>
    <property type="match status" value="1"/>
</dbReference>
<dbReference type="PANTHER" id="PTHR37984">
    <property type="entry name" value="PROTEIN CBG26694"/>
    <property type="match status" value="1"/>
</dbReference>
<evidence type="ECO:0000259" key="3">
    <source>
        <dbReference type="PROSITE" id="PS50878"/>
    </source>
</evidence>
<dbReference type="PANTHER" id="PTHR37984:SF5">
    <property type="entry name" value="PROTEIN NYNRIN-LIKE"/>
    <property type="match status" value="1"/>
</dbReference>
<dbReference type="InterPro" id="IPR050951">
    <property type="entry name" value="Retrovirus_Pol_polyprotein"/>
</dbReference>
<dbReference type="Pfam" id="PF00078">
    <property type="entry name" value="RVT_1"/>
    <property type="match status" value="1"/>
</dbReference>
<feature type="domain" description="CCHC-type" evidence="2">
    <location>
        <begin position="253"/>
        <end position="266"/>
    </location>
</feature>
<dbReference type="Gene3D" id="4.10.60.10">
    <property type="entry name" value="Zinc finger, CCHC-type"/>
    <property type="match status" value="1"/>
</dbReference>
<dbReference type="GO" id="GO:0071897">
    <property type="term" value="P:DNA biosynthetic process"/>
    <property type="evidence" value="ECO:0007669"/>
    <property type="project" value="UniProtKB-ARBA"/>
</dbReference>
<dbReference type="InterPro" id="IPR036875">
    <property type="entry name" value="Znf_CCHC_sf"/>
</dbReference>
<sequence length="848" mass="96215">MADDDRILSNPCLLSSIRSLNGENAEEFFTVLENTALLGNWSEIQLAAITTLKLEGRARRFFEASLKGKNLGYQSLKTRLIAHFSKPVNFASNFTQFATTVQLPSERVKDYASRLEGVALKSFGESSVESGDMSQKFRAKIILSQFLAGLQPRIKAQLVIINPETFEGAVELGERIEIAQEMLVPTVNVLESDNRVHDKVLEAVQASSDTLAKTLNLVNRQLEHLNSRMDKIEAETRSGNGGNWLVNRQPVTCFHCNRPGHYMRDCYQRQVENRGRGSNHRGARQSCSGFVPVVNVILGLEFLNLHKFTLDCDKKLLKNDKIELKCNFERINHNTGFAVGENYSNERACDKQRRKNLEISKCKSNEKTTKNYENENNKTMEVYFVDKFDKSKKLSKLSASVLKGTTIPPLEKKYIKLRVIDGIRYLKNEQSVFLEKNKISKNYLLTRAVAKIENDDKCLASVWNISDSPLHLNKNMILADIEPICEQKREDFVNVIHEGMVTNIDWKEKLDLNHLNQDDKTKLVTLLDRYKSVFAQSVSDLGSCDIVQHEINLTDKLPIRQKPYRVPYALKSEMKQQINTLLDAGIIQPSNSAYSAPVMLVKKRDGSYRLVADLRKLNEKTIPDNFPHPNLTEMVEMLSGARYFTSMDLTSGFHQMKMHPSSAHLTGISTEFGLFEFKRMTFGLKNASASFQRLMSIVLAGLSELQINVYIDDVIVASKTVQEHLKKLEIVFQRLTAANLKLKPSKCSFLQKQITYLGHTVKEGVVLPDNKNLYSIRKALPPKTKKQVRSFLGLTGFYRRFIPNYSKAALPLTQLTKETSKFVWGGDRTEGISDFEGFFGSRAMLTVT</sequence>
<dbReference type="Pfam" id="PF00098">
    <property type="entry name" value="zf-CCHC"/>
    <property type="match status" value="1"/>
</dbReference>
<gene>
    <name evidence="4" type="primary">pol</name>
    <name evidence="4" type="ORF">CDAR_568531</name>
</gene>
<dbReference type="InterPro" id="IPR043128">
    <property type="entry name" value="Rev_trsase/Diguanyl_cyclase"/>
</dbReference>
<dbReference type="Gene3D" id="3.10.10.10">
    <property type="entry name" value="HIV Type 1 Reverse Transcriptase, subunit A, domain 1"/>
    <property type="match status" value="1"/>
</dbReference>
<dbReference type="InterPro" id="IPR001878">
    <property type="entry name" value="Znf_CCHC"/>
</dbReference>
<reference evidence="4 5" key="1">
    <citation type="submission" date="2021-06" db="EMBL/GenBank/DDBJ databases">
        <title>Caerostris darwini draft genome.</title>
        <authorList>
            <person name="Kono N."/>
            <person name="Arakawa K."/>
        </authorList>
    </citation>
    <scope>NUCLEOTIDE SEQUENCE [LARGE SCALE GENOMIC DNA]</scope>
</reference>
<feature type="domain" description="Reverse transcriptase" evidence="3">
    <location>
        <begin position="582"/>
        <end position="761"/>
    </location>
</feature>
<dbReference type="GO" id="GO:0008270">
    <property type="term" value="F:zinc ion binding"/>
    <property type="evidence" value="ECO:0007669"/>
    <property type="project" value="UniProtKB-KW"/>
</dbReference>
<evidence type="ECO:0000256" key="1">
    <source>
        <dbReference type="PROSITE-ProRule" id="PRU00047"/>
    </source>
</evidence>
<evidence type="ECO:0000313" key="4">
    <source>
        <dbReference type="EMBL" id="GIY86491.1"/>
    </source>
</evidence>
<dbReference type="Gene3D" id="3.30.70.270">
    <property type="match status" value="2"/>
</dbReference>
<proteinExistence type="predicted"/>
<dbReference type="SUPFAM" id="SSF56672">
    <property type="entry name" value="DNA/RNA polymerases"/>
    <property type="match status" value="1"/>
</dbReference>
<dbReference type="PROSITE" id="PS50158">
    <property type="entry name" value="ZF_CCHC"/>
    <property type="match status" value="1"/>
</dbReference>
<organism evidence="4 5">
    <name type="scientific">Caerostris darwini</name>
    <dbReference type="NCBI Taxonomy" id="1538125"/>
    <lineage>
        <taxon>Eukaryota</taxon>
        <taxon>Metazoa</taxon>
        <taxon>Ecdysozoa</taxon>
        <taxon>Arthropoda</taxon>
        <taxon>Chelicerata</taxon>
        <taxon>Arachnida</taxon>
        <taxon>Araneae</taxon>
        <taxon>Araneomorphae</taxon>
        <taxon>Entelegynae</taxon>
        <taxon>Araneoidea</taxon>
        <taxon>Araneidae</taxon>
        <taxon>Caerostris</taxon>
    </lineage>
</organism>
<keyword evidence="1" id="KW-0862">Zinc</keyword>
<accession>A0AAV4WX83</accession>
<dbReference type="Proteomes" id="UP001054837">
    <property type="component" value="Unassembled WGS sequence"/>
</dbReference>
<evidence type="ECO:0000259" key="2">
    <source>
        <dbReference type="PROSITE" id="PS50158"/>
    </source>
</evidence>
<dbReference type="EMBL" id="BPLQ01015209">
    <property type="protein sequence ID" value="GIY86491.1"/>
    <property type="molecule type" value="Genomic_DNA"/>
</dbReference>
<dbReference type="AlphaFoldDB" id="A0AAV4WX83"/>
<dbReference type="GO" id="GO:0003676">
    <property type="term" value="F:nucleic acid binding"/>
    <property type="evidence" value="ECO:0007669"/>
    <property type="project" value="InterPro"/>
</dbReference>
<keyword evidence="1" id="KW-0479">Metal-binding</keyword>